<dbReference type="Pfam" id="PF01288">
    <property type="entry name" value="HPPK"/>
    <property type="match status" value="1"/>
</dbReference>
<reference evidence="10" key="1">
    <citation type="journal article" date="2021" name="PeerJ">
        <title>Extensive microbial diversity within the chicken gut microbiome revealed by metagenomics and culture.</title>
        <authorList>
            <person name="Gilroy R."/>
            <person name="Ravi A."/>
            <person name="Getino M."/>
            <person name="Pursley I."/>
            <person name="Horton D.L."/>
            <person name="Alikhan N.F."/>
            <person name="Baker D."/>
            <person name="Gharbi K."/>
            <person name="Hall N."/>
            <person name="Watson M."/>
            <person name="Adriaenssens E.M."/>
            <person name="Foster-Nyarko E."/>
            <person name="Jarju S."/>
            <person name="Secka A."/>
            <person name="Antonio M."/>
            <person name="Oren A."/>
            <person name="Chaudhuri R.R."/>
            <person name="La Ragione R."/>
            <person name="Hildebrand F."/>
            <person name="Pallen M.J."/>
        </authorList>
    </citation>
    <scope>NUCLEOTIDE SEQUENCE</scope>
    <source>
        <strain evidence="10">4376</strain>
    </source>
</reference>
<dbReference type="SUPFAM" id="SSF55083">
    <property type="entry name" value="6-hydroxymethyl-7,8-dihydropterin pyrophosphokinase, HPPK"/>
    <property type="match status" value="1"/>
</dbReference>
<dbReference type="GO" id="GO:0005524">
    <property type="term" value="F:ATP binding"/>
    <property type="evidence" value="ECO:0007669"/>
    <property type="project" value="UniProtKB-KW"/>
</dbReference>
<comment type="pathway">
    <text evidence="2">Cofactor biosynthesis; tetrahydrofolate biosynthesis; 2-amino-4-hydroxy-6-hydroxymethyl-7,8-dihydropteridine diphosphate from 7,8-dihydroneopterin triphosphate: step 4/4.</text>
</comment>
<evidence type="ECO:0000256" key="4">
    <source>
        <dbReference type="ARBA" id="ARBA00022679"/>
    </source>
</evidence>
<evidence type="ECO:0000256" key="6">
    <source>
        <dbReference type="ARBA" id="ARBA00022777"/>
    </source>
</evidence>
<dbReference type="CDD" id="cd00483">
    <property type="entry name" value="HPPK"/>
    <property type="match status" value="1"/>
</dbReference>
<evidence type="ECO:0000256" key="1">
    <source>
        <dbReference type="ARBA" id="ARBA00000198"/>
    </source>
</evidence>
<evidence type="ECO:0000313" key="11">
    <source>
        <dbReference type="Proteomes" id="UP000824189"/>
    </source>
</evidence>
<dbReference type="AlphaFoldDB" id="A0A9D1RXZ9"/>
<keyword evidence="6" id="KW-0418">Kinase</keyword>
<dbReference type="GO" id="GO:0016301">
    <property type="term" value="F:kinase activity"/>
    <property type="evidence" value="ECO:0007669"/>
    <property type="project" value="UniProtKB-KW"/>
</dbReference>
<evidence type="ECO:0000313" key="10">
    <source>
        <dbReference type="EMBL" id="HIW95807.1"/>
    </source>
</evidence>
<dbReference type="PROSITE" id="PS00794">
    <property type="entry name" value="HPPK"/>
    <property type="match status" value="1"/>
</dbReference>
<dbReference type="GO" id="GO:0046656">
    <property type="term" value="P:folic acid biosynthetic process"/>
    <property type="evidence" value="ECO:0007669"/>
    <property type="project" value="UniProtKB-KW"/>
</dbReference>
<protein>
    <recommendedName>
        <fullName evidence="3">2-amino-4-hydroxy-6-hydroxymethyldihydropteridine diphosphokinase</fullName>
        <ecNumber evidence="3">2.7.6.3</ecNumber>
    </recommendedName>
</protein>
<dbReference type="NCBIfam" id="TIGR01498">
    <property type="entry name" value="folK"/>
    <property type="match status" value="1"/>
</dbReference>
<keyword evidence="8" id="KW-0289">Folate biosynthesis</keyword>
<dbReference type="InterPro" id="IPR035907">
    <property type="entry name" value="Hppk_sf"/>
</dbReference>
<name>A0A9D1RXZ9_9CORY</name>
<evidence type="ECO:0000256" key="2">
    <source>
        <dbReference type="ARBA" id="ARBA00005051"/>
    </source>
</evidence>
<dbReference type="PANTHER" id="PTHR43071">
    <property type="entry name" value="2-AMINO-4-HYDROXY-6-HYDROXYMETHYLDIHYDROPTERIDINE PYROPHOSPHOKINASE"/>
    <property type="match status" value="1"/>
</dbReference>
<dbReference type="Proteomes" id="UP000824189">
    <property type="component" value="Unassembled WGS sequence"/>
</dbReference>
<sequence>MIAYLGLGSNVSGDVDSPEAQIMRACEMLEMHPAITITARSRVFRTPPWGGVEQSEFRNAVIAVDTSLSPLALLHHCQFVEAYGNRTREVRWGPRTIDVDVLFCSDGPVEISSNNQWGFELVLPHPYAHERGFVLLPWLDIAPDVTLRGRSIADWAAELDAEETAGIEPVS</sequence>
<reference evidence="10" key="2">
    <citation type="submission" date="2021-04" db="EMBL/GenBank/DDBJ databases">
        <authorList>
            <person name="Gilroy R."/>
        </authorList>
    </citation>
    <scope>NUCLEOTIDE SEQUENCE</scope>
    <source>
        <strain evidence="10">4376</strain>
    </source>
</reference>
<evidence type="ECO:0000256" key="7">
    <source>
        <dbReference type="ARBA" id="ARBA00022840"/>
    </source>
</evidence>
<dbReference type="GO" id="GO:0003848">
    <property type="term" value="F:2-amino-4-hydroxy-6-hydroxymethyldihydropteridine diphosphokinase activity"/>
    <property type="evidence" value="ECO:0007669"/>
    <property type="project" value="UniProtKB-EC"/>
</dbReference>
<evidence type="ECO:0000256" key="5">
    <source>
        <dbReference type="ARBA" id="ARBA00022741"/>
    </source>
</evidence>
<gene>
    <name evidence="10" type="primary">folK</name>
    <name evidence="10" type="ORF">H9867_04905</name>
</gene>
<feature type="domain" description="7,8-dihydro-6-hydroxymethylpterin-pyrophosphokinase" evidence="9">
    <location>
        <begin position="91"/>
        <end position="102"/>
    </location>
</feature>
<dbReference type="PANTHER" id="PTHR43071:SF1">
    <property type="entry name" value="2-AMINO-4-HYDROXY-6-HYDROXYMETHYLDIHYDROPTERIDINE PYROPHOSPHOKINASE"/>
    <property type="match status" value="1"/>
</dbReference>
<evidence type="ECO:0000259" key="9">
    <source>
        <dbReference type="PROSITE" id="PS00794"/>
    </source>
</evidence>
<dbReference type="EMBL" id="DXFZ01000057">
    <property type="protein sequence ID" value="HIW95807.1"/>
    <property type="molecule type" value="Genomic_DNA"/>
</dbReference>
<comment type="caution">
    <text evidence="10">The sequence shown here is derived from an EMBL/GenBank/DDBJ whole genome shotgun (WGS) entry which is preliminary data.</text>
</comment>
<dbReference type="InterPro" id="IPR000550">
    <property type="entry name" value="Hppk"/>
</dbReference>
<comment type="catalytic activity">
    <reaction evidence="1">
        <text>6-hydroxymethyl-7,8-dihydropterin + ATP = (7,8-dihydropterin-6-yl)methyl diphosphate + AMP + H(+)</text>
        <dbReference type="Rhea" id="RHEA:11412"/>
        <dbReference type="ChEBI" id="CHEBI:15378"/>
        <dbReference type="ChEBI" id="CHEBI:30616"/>
        <dbReference type="ChEBI" id="CHEBI:44841"/>
        <dbReference type="ChEBI" id="CHEBI:72950"/>
        <dbReference type="ChEBI" id="CHEBI:456215"/>
        <dbReference type="EC" id="2.7.6.3"/>
    </reaction>
</comment>
<dbReference type="Gene3D" id="3.30.70.560">
    <property type="entry name" value="7,8-Dihydro-6-hydroxymethylpterin-pyrophosphokinase HPPK"/>
    <property type="match status" value="1"/>
</dbReference>
<evidence type="ECO:0000256" key="8">
    <source>
        <dbReference type="ARBA" id="ARBA00022909"/>
    </source>
</evidence>
<dbReference type="EC" id="2.7.6.3" evidence="3"/>
<organism evidence="10 11">
    <name type="scientific">Candidatus Corynebacterium gallistercoris</name>
    <dbReference type="NCBI Taxonomy" id="2838530"/>
    <lineage>
        <taxon>Bacteria</taxon>
        <taxon>Bacillati</taxon>
        <taxon>Actinomycetota</taxon>
        <taxon>Actinomycetes</taxon>
        <taxon>Mycobacteriales</taxon>
        <taxon>Corynebacteriaceae</taxon>
        <taxon>Corynebacterium</taxon>
    </lineage>
</organism>
<accession>A0A9D1RXZ9</accession>
<proteinExistence type="predicted"/>
<keyword evidence="7" id="KW-0067">ATP-binding</keyword>
<evidence type="ECO:0000256" key="3">
    <source>
        <dbReference type="ARBA" id="ARBA00013253"/>
    </source>
</evidence>
<keyword evidence="4 10" id="KW-0808">Transferase</keyword>
<keyword evidence="5" id="KW-0547">Nucleotide-binding</keyword>